<keyword evidence="2" id="KW-1185">Reference proteome</keyword>
<reference evidence="1" key="2">
    <citation type="submission" date="2020-09" db="EMBL/GenBank/DDBJ databases">
        <authorList>
            <person name="Sun Q."/>
            <person name="Ohkuma M."/>
        </authorList>
    </citation>
    <scope>NUCLEOTIDE SEQUENCE</scope>
    <source>
        <strain evidence="1">JCM 3035</strain>
    </source>
</reference>
<evidence type="ECO:0000313" key="2">
    <source>
        <dbReference type="Proteomes" id="UP000637788"/>
    </source>
</evidence>
<organism evidence="1 2">
    <name type="scientific">Streptomyces flaveus</name>
    <dbReference type="NCBI Taxonomy" id="66370"/>
    <lineage>
        <taxon>Bacteria</taxon>
        <taxon>Bacillati</taxon>
        <taxon>Actinomycetota</taxon>
        <taxon>Actinomycetes</taxon>
        <taxon>Kitasatosporales</taxon>
        <taxon>Streptomycetaceae</taxon>
        <taxon>Streptomyces</taxon>
        <taxon>Streptomyces aurantiacus group</taxon>
    </lineage>
</organism>
<evidence type="ECO:0008006" key="3">
    <source>
        <dbReference type="Google" id="ProtNLM"/>
    </source>
</evidence>
<protein>
    <recommendedName>
        <fullName evidence="3">S-adenosyl methyltransferase</fullName>
    </recommendedName>
</protein>
<dbReference type="Gene3D" id="3.40.50.150">
    <property type="entry name" value="Vaccinia Virus protein VP39"/>
    <property type="match status" value="1"/>
</dbReference>
<dbReference type="EMBL" id="BMPQ01000001">
    <property type="protein sequence ID" value="GGK48256.1"/>
    <property type="molecule type" value="Genomic_DNA"/>
</dbReference>
<evidence type="ECO:0000313" key="1">
    <source>
        <dbReference type="EMBL" id="GGK48256.1"/>
    </source>
</evidence>
<dbReference type="PIRSF" id="PIRSF017393">
    <property type="entry name" value="MTase_SAV2177"/>
    <property type="match status" value="1"/>
</dbReference>
<dbReference type="Pfam" id="PF04672">
    <property type="entry name" value="Methyltransf_19"/>
    <property type="match status" value="1"/>
</dbReference>
<gene>
    <name evidence="1" type="ORF">GCM10010094_05530</name>
</gene>
<accession>A0A917QFK0</accession>
<name>A0A917QFK0_9ACTN</name>
<proteinExistence type="predicted"/>
<sequence>MLAEDVVVVGDSRSYVWGTRTAWEWSGSGVAMTDGATDPAQRALSKIDTTAPQSARIWNYWLGGKDNYEVDRAAGDAFKELFPGIEEEARASRYFLVRAVRFLAGERGIRQFLDVGTGLPTVDNTHEVAQRVAPDARVVYVDNDPLVLAHAQALLTSTTPEGSTRYIDADLREPERILEAARESLDFTRPVALMLMGILGLVEGHDEACSIVRRLMAELPSGSYLVHYDGGNTNEVYNEATRRYNEISGAPYILRSPEQIARYYDGLELVEPGVVSCSRWRPDIVDGGGAGGLPPAVNEYGGVARKP</sequence>
<dbReference type="InterPro" id="IPR006764">
    <property type="entry name" value="SAM_dep_MeTrfase_SAV2177_type"/>
</dbReference>
<dbReference type="InterPro" id="IPR029063">
    <property type="entry name" value="SAM-dependent_MTases_sf"/>
</dbReference>
<reference evidence="1" key="1">
    <citation type="journal article" date="2014" name="Int. J. Syst. Evol. Microbiol.">
        <title>Complete genome sequence of Corynebacterium casei LMG S-19264T (=DSM 44701T), isolated from a smear-ripened cheese.</title>
        <authorList>
            <consortium name="US DOE Joint Genome Institute (JGI-PGF)"/>
            <person name="Walter F."/>
            <person name="Albersmeier A."/>
            <person name="Kalinowski J."/>
            <person name="Ruckert C."/>
        </authorList>
    </citation>
    <scope>NUCLEOTIDE SEQUENCE</scope>
    <source>
        <strain evidence="1">JCM 3035</strain>
    </source>
</reference>
<dbReference type="SUPFAM" id="SSF53335">
    <property type="entry name" value="S-adenosyl-L-methionine-dependent methyltransferases"/>
    <property type="match status" value="1"/>
</dbReference>
<dbReference type="AlphaFoldDB" id="A0A917QFK0"/>
<comment type="caution">
    <text evidence="1">The sequence shown here is derived from an EMBL/GenBank/DDBJ whole genome shotgun (WGS) entry which is preliminary data.</text>
</comment>
<dbReference type="Proteomes" id="UP000637788">
    <property type="component" value="Unassembled WGS sequence"/>
</dbReference>